<sequence length="211" mass="22845">MTDVLPELASVHWRPRVDEQRLRRLGLGWTVTTVAHVVPFAGAGIVLVAAEPLAFPVTLASFAHAWIIPELYAARGANVVRPPHFEATARAERVSVGLLGDLIGHEARELHRQTGLVLERGALGVWLVGSAGALLVRKNGKRVLCYCVRVPDPELPSGDRIAHLLLALRSDEAGFATLANCAFSGARWRVRRRLPGVMRPALDRAGAVARS</sequence>
<evidence type="ECO:0000313" key="1">
    <source>
        <dbReference type="EMBL" id="CAA9480772.1"/>
    </source>
</evidence>
<dbReference type="EMBL" id="CADCVR010000024">
    <property type="protein sequence ID" value="CAA9480772.1"/>
    <property type="molecule type" value="Genomic_DNA"/>
</dbReference>
<dbReference type="AlphaFoldDB" id="A0A6J4RTS3"/>
<protein>
    <submittedName>
        <fullName evidence="1">Uncharacterized protein</fullName>
    </submittedName>
</protein>
<name>A0A6J4RTS3_9ACTN</name>
<accession>A0A6J4RTS3</accession>
<reference evidence="1" key="1">
    <citation type="submission" date="2020-02" db="EMBL/GenBank/DDBJ databases">
        <authorList>
            <person name="Meier V. D."/>
        </authorList>
    </citation>
    <scope>NUCLEOTIDE SEQUENCE</scope>
    <source>
        <strain evidence="1">AVDCRST_MAG53</strain>
    </source>
</reference>
<organism evidence="1">
    <name type="scientific">uncultured Solirubrobacteraceae bacterium</name>
    <dbReference type="NCBI Taxonomy" id="1162706"/>
    <lineage>
        <taxon>Bacteria</taxon>
        <taxon>Bacillati</taxon>
        <taxon>Actinomycetota</taxon>
        <taxon>Thermoleophilia</taxon>
        <taxon>Solirubrobacterales</taxon>
        <taxon>Solirubrobacteraceae</taxon>
        <taxon>environmental samples</taxon>
    </lineage>
</organism>
<proteinExistence type="predicted"/>
<gene>
    <name evidence="1" type="ORF">AVDCRST_MAG53-682</name>
</gene>